<reference evidence="1" key="1">
    <citation type="submission" date="2018-02" db="EMBL/GenBank/DDBJ databases">
        <title>The genomes of Aspergillus section Nigri reveals drivers in fungal speciation.</title>
        <authorList>
            <consortium name="DOE Joint Genome Institute"/>
            <person name="Vesth T.C."/>
            <person name="Nybo J."/>
            <person name="Theobald S."/>
            <person name="Brandl J."/>
            <person name="Frisvad J.C."/>
            <person name="Nielsen K.F."/>
            <person name="Lyhne E.K."/>
            <person name="Kogle M.E."/>
            <person name="Kuo A."/>
            <person name="Riley R."/>
            <person name="Clum A."/>
            <person name="Nolan M."/>
            <person name="Lipzen A."/>
            <person name="Salamov A."/>
            <person name="Henrissat B."/>
            <person name="Wiebenga A."/>
            <person name="De vries R.P."/>
            <person name="Grigoriev I.V."/>
            <person name="Mortensen U.H."/>
            <person name="Andersen M.R."/>
            <person name="Baker S.E."/>
        </authorList>
    </citation>
    <scope>NUCLEOTIDE SEQUENCE</scope>
    <source>
        <strain evidence="1">CBS 621.78</strain>
    </source>
</reference>
<proteinExistence type="predicted"/>
<evidence type="ECO:0000313" key="2">
    <source>
        <dbReference type="Proteomes" id="UP000249057"/>
    </source>
</evidence>
<dbReference type="Proteomes" id="UP000249057">
    <property type="component" value="Unassembled WGS sequence"/>
</dbReference>
<name>A0ACD1FZ98_9EURO</name>
<evidence type="ECO:0000313" key="1">
    <source>
        <dbReference type="EMBL" id="RAH42272.1"/>
    </source>
</evidence>
<gene>
    <name evidence="1" type="ORF">BO95DRAFT_240231</name>
</gene>
<dbReference type="EMBL" id="KZ825376">
    <property type="protein sequence ID" value="RAH42272.1"/>
    <property type="molecule type" value="Genomic_DNA"/>
</dbReference>
<organism evidence="1 2">
    <name type="scientific">Aspergillus brunneoviolaceus CBS 621.78</name>
    <dbReference type="NCBI Taxonomy" id="1450534"/>
    <lineage>
        <taxon>Eukaryota</taxon>
        <taxon>Fungi</taxon>
        <taxon>Dikarya</taxon>
        <taxon>Ascomycota</taxon>
        <taxon>Pezizomycotina</taxon>
        <taxon>Eurotiomycetes</taxon>
        <taxon>Eurotiomycetidae</taxon>
        <taxon>Eurotiales</taxon>
        <taxon>Aspergillaceae</taxon>
        <taxon>Aspergillus</taxon>
        <taxon>Aspergillus subgen. Circumdati</taxon>
    </lineage>
</organism>
<keyword evidence="2" id="KW-1185">Reference proteome</keyword>
<accession>A0ACD1FZ98</accession>
<protein>
    <submittedName>
        <fullName evidence="1">Uncharacterized protein</fullName>
    </submittedName>
</protein>
<sequence>MSPTLSAPQPITTAGKRVHQPGSRGGVNKRQLKAEGCLFLFSFFSPPQVASFCISHLRDHWSSFTSRNKSCKNGPQLLPLLRCYHRWRSEDLRLLRKGMAYISSGLLFNLLFMPLDLPCLKSSSWLRGVVFKSPRDRRSQSQYQVSGEWSMVWT</sequence>